<evidence type="ECO:0000313" key="3">
    <source>
        <dbReference type="Proteomes" id="UP000245695"/>
    </source>
</evidence>
<keyword evidence="1" id="KW-1133">Transmembrane helix</keyword>
<sequence>MAKNQKKKNKIIAISVVVVLVATSMTTLFGLLAAMM</sequence>
<organism evidence="2 3">
    <name type="scientific">Romboutsia hominis</name>
    <dbReference type="NCBI Taxonomy" id="1507512"/>
    <lineage>
        <taxon>Bacteria</taxon>
        <taxon>Bacillati</taxon>
        <taxon>Bacillota</taxon>
        <taxon>Clostridia</taxon>
        <taxon>Peptostreptococcales</taxon>
        <taxon>Peptostreptococcaceae</taxon>
        <taxon>Romboutsia</taxon>
    </lineage>
</organism>
<proteinExistence type="predicted"/>
<evidence type="ECO:0000313" key="2">
    <source>
        <dbReference type="EMBL" id="CEI71597.1"/>
    </source>
</evidence>
<reference evidence="2 3" key="1">
    <citation type="submission" date="2014-09" db="EMBL/GenBank/DDBJ databases">
        <authorList>
            <person name="Hornung B.V."/>
        </authorList>
    </citation>
    <scope>NUCLEOTIDE SEQUENCE [LARGE SCALE GENOMIC DNA]</scope>
    <source>
        <strain evidence="2 3">FRIFI</strain>
    </source>
</reference>
<dbReference type="KEGG" id="rhom:FRIFI_0043"/>
<dbReference type="EMBL" id="LN650648">
    <property type="protein sequence ID" value="CEI71597.1"/>
    <property type="molecule type" value="Genomic_DNA"/>
</dbReference>
<keyword evidence="1" id="KW-0472">Membrane</keyword>
<gene>
    <name evidence="2" type="ORF">FRIFI_0043</name>
</gene>
<evidence type="ECO:0000256" key="1">
    <source>
        <dbReference type="SAM" id="Phobius"/>
    </source>
</evidence>
<protein>
    <recommendedName>
        <fullName evidence="4">DUF4044 domain-containing protein</fullName>
    </recommendedName>
</protein>
<dbReference type="AlphaFoldDB" id="A0A2P2BMF6"/>
<name>A0A2P2BMF6_9FIRM</name>
<dbReference type="Proteomes" id="UP000245695">
    <property type="component" value="Chromosome 1"/>
</dbReference>
<feature type="transmembrane region" description="Helical" evidence="1">
    <location>
        <begin position="12"/>
        <end position="35"/>
    </location>
</feature>
<keyword evidence="1" id="KW-0812">Transmembrane</keyword>
<evidence type="ECO:0008006" key="4">
    <source>
        <dbReference type="Google" id="ProtNLM"/>
    </source>
</evidence>
<accession>A0A2P2BMF6</accession>
<keyword evidence="3" id="KW-1185">Reference proteome</keyword>